<comment type="caution">
    <text evidence="2">The sequence shown here is derived from an EMBL/GenBank/DDBJ whole genome shotgun (WGS) entry which is preliminary data.</text>
</comment>
<feature type="region of interest" description="Disordered" evidence="1">
    <location>
        <begin position="189"/>
        <end position="214"/>
    </location>
</feature>
<feature type="compositionally biased region" description="Basic and acidic residues" evidence="1">
    <location>
        <begin position="576"/>
        <end position="588"/>
    </location>
</feature>
<feature type="compositionally biased region" description="Polar residues" evidence="1">
    <location>
        <begin position="189"/>
        <end position="204"/>
    </location>
</feature>
<protein>
    <submittedName>
        <fullName evidence="2">Synaptobrevin, longin-like domain protein</fullName>
    </submittedName>
</protein>
<proteinExistence type="predicted"/>
<sequence>MANLEFYDTHNMVAYLLKTEGSEGFYQIVDFLNSSHIKYALTENPTIDTLLIQQFWRTAAANTLDTREVQITAIIDGKVKLVFEASIRRHLKLEDYDGINTLPNTKIFEQLALMGYVSNTDKLTFQKGHFSPQWRFLIHTILHCLSPKKTSREQFSSNIATAIICLATKRTFNFSKMIFKGMLKNLDSAPTTSQPHLSSPSKIPTRQETKVPRPSSLTYTHVADEAASIGVDVRHGGAATTVSSLDARQGSGGKLGGRLEANKEEVAKVHTYTRRRTISTASGGISTAEESVSTAGASMGVSTVGMVDKAVRLQEQLDEEERYGLVQLWSLVKERFSTTEPIDNKEKELWVELKRLFELDVDDTLWKLQRYIHDPLVMSSPPAHTIPETIIPTNRARDSPVTTPLHDDPYMLVRLTHPLLWTLNYTPDTLHSDKDLEPMEASETRTVSPSGSTSPLSPNHPLTQTSPTSTPSRAFYYRSTTRMAVRTQPTLSPDISARVIEEMALSPSSFCRRYRSSYETLSSSASPKLSPILPIRKMYQCTSKPILDTRTEGDESEAKGTSSESEEFEDEGPGSESKDATSKEQQQREVLVEDIAANEPLGLGYEAARRHALKLAEGPTPRRLRLPTCRTWVDPEDGTVYIYIEFDAPTVRTPVHTPASPEWSSGYLPILPPSLTVPSPVASPVTTLAAIMAVDEGEFLDVGAQLEIYESILNDHTQRLNALLCTLFEGYGRDFTRLFARSEAVRDKIHSQHSRLGSLYEDQREILALGMQNAANQHEMQELRERLVEGKQMEQDDERGEAHQNWVDEVDMIEARGATIEPDSSYMTVKPQTM</sequence>
<dbReference type="AlphaFoldDB" id="A0A6L2M8T8"/>
<gene>
    <name evidence="2" type="ORF">Tci_041857</name>
</gene>
<dbReference type="EMBL" id="BKCJ010006016">
    <property type="protein sequence ID" value="GEU69879.1"/>
    <property type="molecule type" value="Genomic_DNA"/>
</dbReference>
<feature type="compositionally biased region" description="Polar residues" evidence="1">
    <location>
        <begin position="444"/>
        <end position="457"/>
    </location>
</feature>
<reference evidence="2" key="1">
    <citation type="journal article" date="2019" name="Sci. Rep.">
        <title>Draft genome of Tanacetum cinerariifolium, the natural source of mosquito coil.</title>
        <authorList>
            <person name="Yamashiro T."/>
            <person name="Shiraishi A."/>
            <person name="Satake H."/>
            <person name="Nakayama K."/>
        </authorList>
    </citation>
    <scope>NUCLEOTIDE SEQUENCE</scope>
</reference>
<name>A0A6L2M8T8_TANCI</name>
<feature type="region of interest" description="Disordered" evidence="1">
    <location>
        <begin position="544"/>
        <end position="588"/>
    </location>
</feature>
<evidence type="ECO:0000313" key="2">
    <source>
        <dbReference type="EMBL" id="GEU69879.1"/>
    </source>
</evidence>
<feature type="compositionally biased region" description="Acidic residues" evidence="1">
    <location>
        <begin position="564"/>
        <end position="573"/>
    </location>
</feature>
<feature type="compositionally biased region" description="Basic and acidic residues" evidence="1">
    <location>
        <begin position="547"/>
        <end position="558"/>
    </location>
</feature>
<organism evidence="2">
    <name type="scientific">Tanacetum cinerariifolium</name>
    <name type="common">Dalmatian daisy</name>
    <name type="synonym">Chrysanthemum cinerariifolium</name>
    <dbReference type="NCBI Taxonomy" id="118510"/>
    <lineage>
        <taxon>Eukaryota</taxon>
        <taxon>Viridiplantae</taxon>
        <taxon>Streptophyta</taxon>
        <taxon>Embryophyta</taxon>
        <taxon>Tracheophyta</taxon>
        <taxon>Spermatophyta</taxon>
        <taxon>Magnoliopsida</taxon>
        <taxon>eudicotyledons</taxon>
        <taxon>Gunneridae</taxon>
        <taxon>Pentapetalae</taxon>
        <taxon>asterids</taxon>
        <taxon>campanulids</taxon>
        <taxon>Asterales</taxon>
        <taxon>Asteraceae</taxon>
        <taxon>Asteroideae</taxon>
        <taxon>Anthemideae</taxon>
        <taxon>Anthemidinae</taxon>
        <taxon>Tanacetum</taxon>
    </lineage>
</organism>
<evidence type="ECO:0000256" key="1">
    <source>
        <dbReference type="SAM" id="MobiDB-lite"/>
    </source>
</evidence>
<feature type="region of interest" description="Disordered" evidence="1">
    <location>
        <begin position="432"/>
        <end position="473"/>
    </location>
</feature>
<feature type="compositionally biased region" description="Low complexity" evidence="1">
    <location>
        <begin position="461"/>
        <end position="472"/>
    </location>
</feature>
<accession>A0A6L2M8T8</accession>